<comment type="caution">
    <text evidence="1">The sequence shown here is derived from an EMBL/GenBank/DDBJ whole genome shotgun (WGS) entry which is preliminary data.</text>
</comment>
<keyword evidence="2" id="KW-1185">Reference proteome</keyword>
<dbReference type="AlphaFoldDB" id="A0AAV4BXU1"/>
<gene>
    <name evidence="1" type="ORF">PoB_005013900</name>
</gene>
<reference evidence="1 2" key="1">
    <citation type="journal article" date="2021" name="Elife">
        <title>Chloroplast acquisition without the gene transfer in kleptoplastic sea slugs, Plakobranchus ocellatus.</title>
        <authorList>
            <person name="Maeda T."/>
            <person name="Takahashi S."/>
            <person name="Yoshida T."/>
            <person name="Shimamura S."/>
            <person name="Takaki Y."/>
            <person name="Nagai Y."/>
            <person name="Toyoda A."/>
            <person name="Suzuki Y."/>
            <person name="Arimoto A."/>
            <person name="Ishii H."/>
            <person name="Satoh N."/>
            <person name="Nishiyama T."/>
            <person name="Hasebe M."/>
            <person name="Maruyama T."/>
            <person name="Minagawa J."/>
            <person name="Obokata J."/>
            <person name="Shigenobu S."/>
        </authorList>
    </citation>
    <scope>NUCLEOTIDE SEQUENCE [LARGE SCALE GENOMIC DNA]</scope>
</reference>
<protein>
    <submittedName>
        <fullName evidence="1">Uncharacterized protein</fullName>
    </submittedName>
</protein>
<accession>A0AAV4BXU1</accession>
<evidence type="ECO:0000313" key="2">
    <source>
        <dbReference type="Proteomes" id="UP000735302"/>
    </source>
</evidence>
<evidence type="ECO:0000313" key="1">
    <source>
        <dbReference type="EMBL" id="GFO23634.1"/>
    </source>
</evidence>
<organism evidence="1 2">
    <name type="scientific">Plakobranchus ocellatus</name>
    <dbReference type="NCBI Taxonomy" id="259542"/>
    <lineage>
        <taxon>Eukaryota</taxon>
        <taxon>Metazoa</taxon>
        <taxon>Spiralia</taxon>
        <taxon>Lophotrochozoa</taxon>
        <taxon>Mollusca</taxon>
        <taxon>Gastropoda</taxon>
        <taxon>Heterobranchia</taxon>
        <taxon>Euthyneura</taxon>
        <taxon>Panpulmonata</taxon>
        <taxon>Sacoglossa</taxon>
        <taxon>Placobranchoidea</taxon>
        <taxon>Plakobranchidae</taxon>
        <taxon>Plakobranchus</taxon>
    </lineage>
</organism>
<dbReference type="Proteomes" id="UP000735302">
    <property type="component" value="Unassembled WGS sequence"/>
</dbReference>
<sequence length="115" mass="13119">MYGDRWYMRQCGQPTFWGTTLDNNNIYFEQFQQSDKFLTSQVLNIATSNTCIVMEARNPQQPLISGRENNERLDWTYMAHIAPSSSLFPLMTGGGQLSRGHMIVTTDRGSSSFPK</sequence>
<proteinExistence type="predicted"/>
<name>A0AAV4BXU1_9GAST</name>
<dbReference type="EMBL" id="BLXT01005511">
    <property type="protein sequence ID" value="GFO23634.1"/>
    <property type="molecule type" value="Genomic_DNA"/>
</dbReference>